<dbReference type="InterPro" id="IPR000504">
    <property type="entry name" value="RRM_dom"/>
</dbReference>
<proteinExistence type="predicted"/>
<evidence type="ECO:0000256" key="1">
    <source>
        <dbReference type="PROSITE-ProRule" id="PRU00176"/>
    </source>
</evidence>
<dbReference type="SMART" id="SM00361">
    <property type="entry name" value="RRM_1"/>
    <property type="match status" value="1"/>
</dbReference>
<dbReference type="SMART" id="SM00360">
    <property type="entry name" value="RRM"/>
    <property type="match status" value="3"/>
</dbReference>
<dbReference type="InterPro" id="IPR051974">
    <property type="entry name" value="PUF60_regulator"/>
</dbReference>
<dbReference type="Pfam" id="PF00076">
    <property type="entry name" value="RRM_1"/>
    <property type="match status" value="2"/>
</dbReference>
<accession>A0A4Q9L9W4</accession>
<comment type="caution">
    <text evidence="3">The sequence shown here is derived from an EMBL/GenBank/DDBJ whole genome shotgun (WGS) entry which is preliminary data.</text>
</comment>
<dbReference type="GO" id="GO:0003723">
    <property type="term" value="F:RNA binding"/>
    <property type="evidence" value="ECO:0007669"/>
    <property type="project" value="UniProtKB-UniRule"/>
</dbReference>
<dbReference type="GO" id="GO:0000380">
    <property type="term" value="P:alternative mRNA splicing, via spliceosome"/>
    <property type="evidence" value="ECO:0007669"/>
    <property type="project" value="TreeGrafter"/>
</dbReference>
<sequence length="378" mass="43464">MGKIILNAEELPENYKRIVSNKKKNIEDLHNLYCQIVDYNTWVLPSTGLLPVLNEDLHAKNFSMHLLNKIYVGNLPYHITKSDMYKIFEIFGPISSISLSVEGKSKLYSKKFGFVEFENPNAAVLAIKEMNTYEVDGKALKVGRPANFPSFIPDDIKNLDKRIIYVSNIHEFIDQNQLLSIFECVGKVEQLNLMLNKNRSCHMGIAFIKYQNIDSADLSVSLYNNLSVGGKILKVCKTVIKQKMPSKEIFQDTITKLPNEVIKIIADLNSKLNDKTENECLVLKNMIMVDDLDEDFINEIKLELKKYGEILELKIVVFQPTLLQYTILKEGDKKDVEVYCLFRNSESVNHCYRIMDGRYFGGRRIYAESIPKSEFNSI</sequence>
<dbReference type="Gene3D" id="3.30.70.330">
    <property type="match status" value="3"/>
</dbReference>
<evidence type="ECO:0000313" key="3">
    <source>
        <dbReference type="EMBL" id="TBU04539.1"/>
    </source>
</evidence>
<dbReference type="SUPFAM" id="SSF54928">
    <property type="entry name" value="RNA-binding domain, RBD"/>
    <property type="match status" value="2"/>
</dbReference>
<dbReference type="EMBL" id="PITJ01000122">
    <property type="protein sequence ID" value="TBU04539.1"/>
    <property type="molecule type" value="Genomic_DNA"/>
</dbReference>
<dbReference type="VEuPathDB" id="MicrosporidiaDB:CWI37_0122p0040"/>
<organism evidence="3 4">
    <name type="scientific">Hamiltosporidium tvaerminnensis</name>
    <dbReference type="NCBI Taxonomy" id="1176355"/>
    <lineage>
        <taxon>Eukaryota</taxon>
        <taxon>Fungi</taxon>
        <taxon>Fungi incertae sedis</taxon>
        <taxon>Microsporidia</taxon>
        <taxon>Dubosqiidae</taxon>
        <taxon>Hamiltosporidium</taxon>
    </lineage>
</organism>
<dbReference type="Proteomes" id="UP000292362">
    <property type="component" value="Unassembled WGS sequence"/>
</dbReference>
<dbReference type="GO" id="GO:0006376">
    <property type="term" value="P:mRNA splice site recognition"/>
    <property type="evidence" value="ECO:0007669"/>
    <property type="project" value="TreeGrafter"/>
</dbReference>
<dbReference type="GO" id="GO:0071011">
    <property type="term" value="C:precatalytic spliceosome"/>
    <property type="evidence" value="ECO:0007669"/>
    <property type="project" value="TreeGrafter"/>
</dbReference>
<dbReference type="InterPro" id="IPR035979">
    <property type="entry name" value="RBD_domain_sf"/>
</dbReference>
<dbReference type="InterPro" id="IPR003954">
    <property type="entry name" value="RRM_euk-type"/>
</dbReference>
<feature type="domain" description="RRM" evidence="2">
    <location>
        <begin position="162"/>
        <end position="235"/>
    </location>
</feature>
<feature type="domain" description="RRM" evidence="2">
    <location>
        <begin position="68"/>
        <end position="147"/>
    </location>
</feature>
<dbReference type="PANTHER" id="PTHR47330">
    <property type="entry name" value="POLY(U)-BINDING-SPLICING FACTOR PUF60-B-RELATED"/>
    <property type="match status" value="1"/>
</dbReference>
<dbReference type="InterPro" id="IPR012677">
    <property type="entry name" value="Nucleotide-bd_a/b_plait_sf"/>
</dbReference>
<evidence type="ECO:0000259" key="2">
    <source>
        <dbReference type="PROSITE" id="PS50102"/>
    </source>
</evidence>
<dbReference type="PANTHER" id="PTHR47330:SF1">
    <property type="entry name" value="POLY(U)-BINDING-SPLICING FACTOR PUF60"/>
    <property type="match status" value="1"/>
</dbReference>
<dbReference type="GO" id="GO:0000381">
    <property type="term" value="P:regulation of alternative mRNA splicing, via spliceosome"/>
    <property type="evidence" value="ECO:0007669"/>
    <property type="project" value="TreeGrafter"/>
</dbReference>
<dbReference type="GO" id="GO:0071013">
    <property type="term" value="C:catalytic step 2 spliceosome"/>
    <property type="evidence" value="ECO:0007669"/>
    <property type="project" value="TreeGrafter"/>
</dbReference>
<protein>
    <submittedName>
        <fullName evidence="3">Poly(U)-binding-splicing factor</fullName>
    </submittedName>
</protein>
<reference evidence="3 4" key="1">
    <citation type="submission" date="2017-12" db="EMBL/GenBank/DDBJ databases">
        <authorList>
            <person name="Pombert J.-F."/>
            <person name="Haag K.L."/>
            <person name="Ebert D."/>
        </authorList>
    </citation>
    <scope>NUCLEOTIDE SEQUENCE [LARGE SCALE GENOMIC DNA]</scope>
    <source>
        <strain evidence="3">FI-OER-3-3</strain>
    </source>
</reference>
<dbReference type="PROSITE" id="PS50102">
    <property type="entry name" value="RRM"/>
    <property type="match status" value="2"/>
</dbReference>
<evidence type="ECO:0000313" key="4">
    <source>
        <dbReference type="Proteomes" id="UP000292362"/>
    </source>
</evidence>
<keyword evidence="1" id="KW-0694">RNA-binding</keyword>
<dbReference type="AlphaFoldDB" id="A0A4Q9L9W4"/>
<name>A0A4Q9L9W4_9MICR</name>
<gene>
    <name evidence="3" type="ORF">CWI37_0122p0040</name>
</gene>